<dbReference type="Proteomes" id="UP001374803">
    <property type="component" value="Chromosome"/>
</dbReference>
<sequence>MRRVYDAEPLRVTNGTVGEVMFDHVSLGVADLERSAAFYDAALAALGYVRLWRNARSVGYGPEGFTGEAPLAILRQGAEAKTPGPGFHLAFVARSREAVDRFHAAAVAAGGVDEGKPGVREHYDAGYYAAFVRDPDGHRLEAVLHESS</sequence>
<dbReference type="Gene3D" id="3.10.180.10">
    <property type="entry name" value="2,3-Dihydroxybiphenyl 1,2-Dioxygenase, domain 1"/>
    <property type="match status" value="1"/>
</dbReference>
<organism evidence="2 3">
    <name type="scientific">Pendulispora rubella</name>
    <dbReference type="NCBI Taxonomy" id="2741070"/>
    <lineage>
        <taxon>Bacteria</taxon>
        <taxon>Pseudomonadati</taxon>
        <taxon>Myxococcota</taxon>
        <taxon>Myxococcia</taxon>
        <taxon>Myxococcales</taxon>
        <taxon>Sorangiineae</taxon>
        <taxon>Pendulisporaceae</taxon>
        <taxon>Pendulispora</taxon>
    </lineage>
</organism>
<dbReference type="EMBL" id="CP089983">
    <property type="protein sequence ID" value="WXB09771.1"/>
    <property type="molecule type" value="Genomic_DNA"/>
</dbReference>
<dbReference type="Pfam" id="PF00903">
    <property type="entry name" value="Glyoxalase"/>
    <property type="match status" value="1"/>
</dbReference>
<dbReference type="PANTHER" id="PTHR35006:SF2">
    <property type="entry name" value="GLYOXALASE FAMILY PROTEIN (AFU_ORTHOLOGUE AFUA_5G14830)"/>
    <property type="match status" value="1"/>
</dbReference>
<evidence type="ECO:0000313" key="3">
    <source>
        <dbReference type="Proteomes" id="UP001374803"/>
    </source>
</evidence>
<gene>
    <name evidence="2" type="ORF">LVJ94_21390</name>
</gene>
<dbReference type="SUPFAM" id="SSF54593">
    <property type="entry name" value="Glyoxalase/Bleomycin resistance protein/Dihydroxybiphenyl dioxygenase"/>
    <property type="match status" value="1"/>
</dbReference>
<evidence type="ECO:0000259" key="1">
    <source>
        <dbReference type="PROSITE" id="PS51819"/>
    </source>
</evidence>
<dbReference type="RefSeq" id="WP_394839444.1">
    <property type="nucleotide sequence ID" value="NZ_CP089929.1"/>
</dbReference>
<dbReference type="PANTHER" id="PTHR35006">
    <property type="entry name" value="GLYOXALASE FAMILY PROTEIN (AFU_ORTHOLOGUE AFUA_5G14830)"/>
    <property type="match status" value="1"/>
</dbReference>
<dbReference type="InterPro" id="IPR004360">
    <property type="entry name" value="Glyas_Fos-R_dOase_dom"/>
</dbReference>
<dbReference type="InterPro" id="IPR037523">
    <property type="entry name" value="VOC_core"/>
</dbReference>
<feature type="domain" description="VOC" evidence="1">
    <location>
        <begin position="21"/>
        <end position="145"/>
    </location>
</feature>
<name>A0ABZ2LFT1_9BACT</name>
<dbReference type="PROSITE" id="PS51819">
    <property type="entry name" value="VOC"/>
    <property type="match status" value="1"/>
</dbReference>
<dbReference type="InterPro" id="IPR029068">
    <property type="entry name" value="Glyas_Bleomycin-R_OHBP_Dase"/>
</dbReference>
<reference evidence="2" key="1">
    <citation type="submission" date="2021-12" db="EMBL/GenBank/DDBJ databases">
        <title>Discovery of the Pendulisporaceae a myxobacterial family with distinct sporulation behavior and unique specialized metabolism.</title>
        <authorList>
            <person name="Garcia R."/>
            <person name="Popoff A."/>
            <person name="Bader C.D."/>
            <person name="Loehr J."/>
            <person name="Walesch S."/>
            <person name="Walt C."/>
            <person name="Boldt J."/>
            <person name="Bunk B."/>
            <person name="Haeckl F.J.F.P.J."/>
            <person name="Gunesch A.P."/>
            <person name="Birkelbach J."/>
            <person name="Nuebel U."/>
            <person name="Pietschmann T."/>
            <person name="Bach T."/>
            <person name="Mueller R."/>
        </authorList>
    </citation>
    <scope>NUCLEOTIDE SEQUENCE</scope>
    <source>
        <strain evidence="2">MSr11367</strain>
    </source>
</reference>
<protein>
    <submittedName>
        <fullName evidence="2">VOC family protein</fullName>
    </submittedName>
</protein>
<evidence type="ECO:0000313" key="2">
    <source>
        <dbReference type="EMBL" id="WXB09771.1"/>
    </source>
</evidence>
<proteinExistence type="predicted"/>
<dbReference type="CDD" id="cd07262">
    <property type="entry name" value="VOC_like"/>
    <property type="match status" value="1"/>
</dbReference>
<accession>A0ABZ2LFT1</accession>
<keyword evidence="3" id="KW-1185">Reference proteome</keyword>